<proteinExistence type="predicted"/>
<reference evidence="3" key="1">
    <citation type="submission" date="2020-10" db="EMBL/GenBank/DDBJ databases">
        <authorList>
            <person name="Kadnikov V."/>
            <person name="Beletsky A.V."/>
            <person name="Mardanov A.V."/>
            <person name="Karnachuk O.V."/>
            <person name="Ravin N.V."/>
        </authorList>
    </citation>
    <scope>NUCLEOTIDE SEQUENCE</scope>
    <source>
        <strain evidence="3">Bu02</strain>
    </source>
</reference>
<dbReference type="AlphaFoldDB" id="A0AAT9LF21"/>
<evidence type="ECO:0000313" key="3">
    <source>
        <dbReference type="EMBL" id="QUL99323.1"/>
    </source>
</evidence>
<dbReference type="Pfam" id="PF13476">
    <property type="entry name" value="AAA_23"/>
    <property type="match status" value="1"/>
</dbReference>
<dbReference type="GO" id="GO:0005524">
    <property type="term" value="F:ATP binding"/>
    <property type="evidence" value="ECO:0007669"/>
    <property type="project" value="InterPro"/>
</dbReference>
<dbReference type="PANTHER" id="PTHR43581">
    <property type="entry name" value="ATP/GTP PHOSPHATASE"/>
    <property type="match status" value="1"/>
</dbReference>
<protein>
    <submittedName>
        <fullName evidence="3">AAA family ATPase</fullName>
    </submittedName>
</protein>
<dbReference type="GO" id="GO:0006302">
    <property type="term" value="P:double-strand break repair"/>
    <property type="evidence" value="ECO:0007669"/>
    <property type="project" value="InterPro"/>
</dbReference>
<dbReference type="PANTHER" id="PTHR43581:SF4">
    <property type="entry name" value="ATP_GTP PHOSPHATASE"/>
    <property type="match status" value="1"/>
</dbReference>
<name>A0AAT9LF21_9FIRM</name>
<dbReference type="GO" id="GO:0016887">
    <property type="term" value="F:ATP hydrolysis activity"/>
    <property type="evidence" value="ECO:0007669"/>
    <property type="project" value="InterPro"/>
</dbReference>
<dbReference type="KEGG" id="fcz:IMF26_04520"/>
<accession>A0AAT9LF21</accession>
<feature type="domain" description="ATPase AAA-type core" evidence="1">
    <location>
        <begin position="205"/>
        <end position="271"/>
    </location>
</feature>
<dbReference type="InterPro" id="IPR003959">
    <property type="entry name" value="ATPase_AAA_core"/>
</dbReference>
<evidence type="ECO:0000259" key="2">
    <source>
        <dbReference type="Pfam" id="PF13476"/>
    </source>
</evidence>
<gene>
    <name evidence="3" type="ORF">IMF26_04520</name>
</gene>
<dbReference type="SUPFAM" id="SSF52540">
    <property type="entry name" value="P-loop containing nucleoside triphosphate hydrolases"/>
    <property type="match status" value="1"/>
</dbReference>
<dbReference type="Gene3D" id="3.40.50.300">
    <property type="entry name" value="P-loop containing nucleotide triphosphate hydrolases"/>
    <property type="match status" value="2"/>
</dbReference>
<feature type="domain" description="Rad50/SbcC-type AAA" evidence="2">
    <location>
        <begin position="7"/>
        <end position="82"/>
    </location>
</feature>
<dbReference type="InterPro" id="IPR051396">
    <property type="entry name" value="Bact_Antivir_Def_Nuclease"/>
</dbReference>
<sequence length="463" mass="51802">MHVKWIEVTGLRGFTGPCRIQFGIPNGETGSGLTVIVGPNNAGKSTVIEALRALSKPSPPSFSEGQRNVKAGSRVEIRVCNSEDITKEIRTTEAGGSETEWVNPGAWPPPSQIFVLPSRRTFQPFFGKSLLTREQFVTAYGLPPVRGQPIDHFSGRIFQMQANRDAFDRVLGRVLRPLPDWRIELADNGTYYLKFDFWGQCHNSDGAGDGLVSLLFIVDALYDSQPGSIIAIDEPELSLHPSLQRKLADLIAEYAKDRQIVLATHSPYFVDWAWVVAGARIARLVRESSGLVSYQLTDKYLKRIEGLRRNLNNPHILGLDARGVFFLEDNVILVEGQEDVICYRQIAQQLQIDLPGEFYGWGVGGAHNMRIIAGVLNELGFKKVVGLLDNNHRAECDLLSEEFPGYRFMTIPADDVRSKPEIKARDPVYGLLDEDGTLRDHYRAQMTEIFRSINSYLSPDATR</sequence>
<dbReference type="Pfam" id="PF13304">
    <property type="entry name" value="AAA_21"/>
    <property type="match status" value="1"/>
</dbReference>
<dbReference type="InterPro" id="IPR027417">
    <property type="entry name" value="P-loop_NTPase"/>
</dbReference>
<dbReference type="EMBL" id="CP062796">
    <property type="protein sequence ID" value="QUL99323.1"/>
    <property type="molecule type" value="Genomic_DNA"/>
</dbReference>
<reference evidence="3" key="2">
    <citation type="journal article" date="2023" name="Biology">
        <title>Prokaryotic Life Associated with Coal-Fire Gas Vents Revealed by Metagenomics.</title>
        <authorList>
            <person name="Kadnikov V.V."/>
            <person name="Mardanov A.V."/>
            <person name="Beletsky A.V."/>
            <person name="Karnachuk O.V."/>
            <person name="Ravin N.V."/>
        </authorList>
    </citation>
    <scope>NUCLEOTIDE SEQUENCE</scope>
    <source>
        <strain evidence="3">Bu02</strain>
    </source>
</reference>
<organism evidence="3">
    <name type="scientific">Candidatus Fermentithermobacillus carboniphilus</name>
    <dbReference type="NCBI Taxonomy" id="3085328"/>
    <lineage>
        <taxon>Bacteria</taxon>
        <taxon>Bacillati</taxon>
        <taxon>Bacillota</taxon>
        <taxon>Candidatus Fermentithermobacillia</taxon>
        <taxon>Candidatus Fermentithermobacillales</taxon>
        <taxon>Candidatus Fermentithermobacillaceae</taxon>
        <taxon>Candidatus Fermentithermobacillus</taxon>
    </lineage>
</organism>
<evidence type="ECO:0000259" key="1">
    <source>
        <dbReference type="Pfam" id="PF13304"/>
    </source>
</evidence>
<dbReference type="InterPro" id="IPR038729">
    <property type="entry name" value="Rad50/SbcC_AAA"/>
</dbReference>